<dbReference type="SUPFAM" id="SSF56399">
    <property type="entry name" value="ADP-ribosylation"/>
    <property type="match status" value="1"/>
</dbReference>
<protein>
    <submittedName>
        <fullName evidence="1">Poly [adp-ribose] polymerase</fullName>
    </submittedName>
</protein>
<gene>
    <name evidence="1" type="ORF">M0811_09433</name>
</gene>
<dbReference type="Proteomes" id="UP001149090">
    <property type="component" value="Unassembled WGS sequence"/>
</dbReference>
<comment type="caution">
    <text evidence="1">The sequence shown here is derived from an EMBL/GenBank/DDBJ whole genome shotgun (WGS) entry which is preliminary data.</text>
</comment>
<evidence type="ECO:0000313" key="2">
    <source>
        <dbReference type="Proteomes" id="UP001149090"/>
    </source>
</evidence>
<accession>A0A9Q0LHE9</accession>
<evidence type="ECO:0000313" key="1">
    <source>
        <dbReference type="EMBL" id="KAJ5072736.1"/>
    </source>
</evidence>
<keyword evidence="2" id="KW-1185">Reference proteome</keyword>
<dbReference type="EMBL" id="JAPDFW010000080">
    <property type="protein sequence ID" value="KAJ5072736.1"/>
    <property type="molecule type" value="Genomic_DNA"/>
</dbReference>
<proteinExistence type="predicted"/>
<reference evidence="1" key="1">
    <citation type="submission" date="2022-10" db="EMBL/GenBank/DDBJ databases">
        <title>Novel sulphate-reducing endosymbionts in the free-living metamonad Anaeramoeba.</title>
        <authorList>
            <person name="Jerlstrom-Hultqvist J."/>
            <person name="Cepicka I."/>
            <person name="Gallot-Lavallee L."/>
            <person name="Salas-Leiva D."/>
            <person name="Curtis B.A."/>
            <person name="Zahonova K."/>
            <person name="Pipaliya S."/>
            <person name="Dacks J."/>
            <person name="Roger A.J."/>
        </authorList>
    </citation>
    <scope>NUCLEOTIDE SEQUENCE</scope>
    <source>
        <strain evidence="1">BMAN</strain>
    </source>
</reference>
<dbReference type="AlphaFoldDB" id="A0A9Q0LHE9"/>
<sequence>MTENSQQKKIKQKTHFQNLLIIIQNSANLKNHFQNAKNWNKNKTITFIEKMDNFRKKKNEKEMESILLEVSKMFVQENPDSKSKDESIQTIEKIYKKIEDLFDPEIKDSENQPNLLSLYKLLVLAIEKELDDKQRLYYTCFENYCSMKKYFEKLKKRKDFINLKSDFPSLELKDDLRIIINAKWTSEQLESLNKLLQFGSDLKCNSNDPIENYKQFLVRYNLEKFLAKEKSNLLSISEKSSYKILDSLKSSKISAKKDPKIKKYISFNKSACNSKSSTEFKTKLEEWKFNTSELPSFTFQEITPITSLKEQELKSSSVKSKIDALELDKIDPKSFFSDKNWFKKSPLFTPEKTIISKKTISIPKKESLKLVPYLVLNHPNLIKVKSFYETSDSIEVNLDSDLQLTLAEYKKLSIFNKDLFYFYLRKALEVLESLTFDSIYFSKIGLDDILIDFDTGSVLIQNLHNFQLPGIDEEKYLFNKEIEWNIFPELKKDKEFKRIMKEVLQNNSKFIQKKQIKFLLQFPSFYPTIPQPLYWNKSKKSIKEPLKTDSDIYRKIYLAVFATFESLNFNRITPFFKITSISRIQKLRKWANYQMKKSEISNQLIENQIEIQPNYSLNKDFYCEGLIKSKEKDTHLNEVYLFHGKRFNHNQHELSEYIVQSFPQVPKIFNNEMNLFFDNFGLSDFYSIYIPKKETTSKSETISKTNFIYVSRVCLGSFTAFDKNSNSNSNSNSFYYNVKNDSYSNDSKIFIVQDPNQFYDEFEIGYQLN</sequence>
<dbReference type="Gene3D" id="3.90.228.10">
    <property type="match status" value="1"/>
</dbReference>
<name>A0A9Q0LHE9_ANAIG</name>
<organism evidence="1 2">
    <name type="scientific">Anaeramoeba ignava</name>
    <name type="common">Anaerobic marine amoeba</name>
    <dbReference type="NCBI Taxonomy" id="1746090"/>
    <lineage>
        <taxon>Eukaryota</taxon>
        <taxon>Metamonada</taxon>
        <taxon>Anaeramoebidae</taxon>
        <taxon>Anaeramoeba</taxon>
    </lineage>
</organism>